<protein>
    <submittedName>
        <fullName evidence="2">Aminodeoxychorismate synthase, component I</fullName>
    </submittedName>
</protein>
<dbReference type="AlphaFoldDB" id="A0A291LZR4"/>
<dbReference type="NCBIfam" id="TIGR00553">
    <property type="entry name" value="pabB"/>
    <property type="match status" value="1"/>
</dbReference>
<dbReference type="PANTHER" id="PTHR11236">
    <property type="entry name" value="AMINOBENZOATE/ANTHRANILATE SYNTHASE"/>
    <property type="match status" value="1"/>
</dbReference>
<dbReference type="EMBL" id="CP021404">
    <property type="protein sequence ID" value="ATI42008.1"/>
    <property type="molecule type" value="Genomic_DNA"/>
</dbReference>
<dbReference type="GO" id="GO:0046820">
    <property type="term" value="F:4-amino-4-deoxychorismate synthase activity"/>
    <property type="evidence" value="ECO:0007669"/>
    <property type="project" value="TreeGrafter"/>
</dbReference>
<keyword evidence="3" id="KW-1185">Reference proteome</keyword>
<sequence length="377" mass="40461">MEILFDTGPLGHVGRAGGLPQGTAFRAPARVIRAQTAAGVPAAFAALEAARREGRWLAGWFAYELGYLLDPSLRALLPDTPGSLLEFGVFDAPAVWIEAPQQAQGATRLTPEQDFDSYRAAFDKVQEYICAGDTYQVNLTFPMRLDTLLNPRELHRALRHSQPVAQGAYVDLGGPILISRAPELFFSCDAAGQLTTRPMKGTAARGATAEADRAQIAWLRQSEKNLAENLMIVDLMRNDLSRIALPGTVRVPHLFEVETYPSVHQMTSTVTAALRPGTGLGEILTALFPCGSITGAPKIRAMQIIRELEPAPRGAYCGAIGWIAPDGEMSFNVAIRTLQGDGPGAWRLSVGGGVVVDSTAAAEYAEALSKARFCDLS</sequence>
<dbReference type="Proteomes" id="UP000219050">
    <property type="component" value="Chromosome"/>
</dbReference>
<organism evidence="2 3">
    <name type="scientific">Pacificitalea manganoxidans</name>
    <dbReference type="NCBI Taxonomy" id="1411902"/>
    <lineage>
        <taxon>Bacteria</taxon>
        <taxon>Pseudomonadati</taxon>
        <taxon>Pseudomonadota</taxon>
        <taxon>Alphaproteobacteria</taxon>
        <taxon>Rhodobacterales</taxon>
        <taxon>Paracoccaceae</taxon>
        <taxon>Pacificitalea</taxon>
    </lineage>
</organism>
<dbReference type="KEGG" id="cmag:CBW24_08320"/>
<dbReference type="OrthoDB" id="9803598at2"/>
<dbReference type="InterPro" id="IPR005802">
    <property type="entry name" value="ADC_synth_comp_1"/>
</dbReference>
<feature type="domain" description="Chorismate-utilising enzyme C-terminal" evidence="1">
    <location>
        <begin position="115"/>
        <end position="370"/>
    </location>
</feature>
<dbReference type="GO" id="GO:0009396">
    <property type="term" value="P:folic acid-containing compound biosynthetic process"/>
    <property type="evidence" value="ECO:0007669"/>
    <property type="project" value="InterPro"/>
</dbReference>
<dbReference type="InterPro" id="IPR005801">
    <property type="entry name" value="ADC_synthase"/>
</dbReference>
<dbReference type="Pfam" id="PF00425">
    <property type="entry name" value="Chorismate_bind"/>
    <property type="match status" value="1"/>
</dbReference>
<dbReference type="Gene3D" id="3.60.120.10">
    <property type="entry name" value="Anthranilate synthase"/>
    <property type="match status" value="1"/>
</dbReference>
<proteinExistence type="predicted"/>
<evidence type="ECO:0000313" key="2">
    <source>
        <dbReference type="EMBL" id="ATI42008.1"/>
    </source>
</evidence>
<dbReference type="PRINTS" id="PR00095">
    <property type="entry name" value="ANTSNTHASEI"/>
</dbReference>
<dbReference type="SUPFAM" id="SSF56322">
    <property type="entry name" value="ADC synthase"/>
    <property type="match status" value="1"/>
</dbReference>
<evidence type="ECO:0000259" key="1">
    <source>
        <dbReference type="Pfam" id="PF00425"/>
    </source>
</evidence>
<dbReference type="InterPro" id="IPR015890">
    <property type="entry name" value="Chorismate_C"/>
</dbReference>
<gene>
    <name evidence="2" type="ORF">CBW24_08320</name>
</gene>
<dbReference type="InterPro" id="IPR019999">
    <property type="entry name" value="Anth_synth_I-like"/>
</dbReference>
<dbReference type="RefSeq" id="WP_097373292.1">
    <property type="nucleotide sequence ID" value="NZ_CP021404.1"/>
</dbReference>
<dbReference type="GO" id="GO:0000162">
    <property type="term" value="P:L-tryptophan biosynthetic process"/>
    <property type="evidence" value="ECO:0007669"/>
    <property type="project" value="TreeGrafter"/>
</dbReference>
<name>A0A291LZR4_9RHOB</name>
<dbReference type="NCBIfam" id="NF005698">
    <property type="entry name" value="PRK07508.1"/>
    <property type="match status" value="1"/>
</dbReference>
<reference evidence="2 3" key="1">
    <citation type="submission" date="2017-05" db="EMBL/GenBank/DDBJ databases">
        <title>Comparative genomic and metabolic analysis of manganese-oxidizing mechanisms in Celeribater manganoxidans DY25T: its adaption to the environment of polymetallic nodule.</title>
        <authorList>
            <person name="Wang X."/>
        </authorList>
    </citation>
    <scope>NUCLEOTIDE SEQUENCE [LARGE SCALE GENOMIC DNA]</scope>
    <source>
        <strain evidence="2 3">DY25</strain>
    </source>
</reference>
<evidence type="ECO:0000313" key="3">
    <source>
        <dbReference type="Proteomes" id="UP000219050"/>
    </source>
</evidence>
<accession>A0A291LZR4</accession>
<dbReference type="PANTHER" id="PTHR11236:SF50">
    <property type="entry name" value="AMINODEOXYCHORISMATE SYNTHASE COMPONENT 1"/>
    <property type="match status" value="1"/>
</dbReference>